<evidence type="ECO:0000313" key="2">
    <source>
        <dbReference type="Proteomes" id="UP000321201"/>
    </source>
</evidence>
<sequence length="187" mass="21118">MTQCRLEQDDVNFPILTGIYQGYQFKVEPLVDHAAYRKIPSLWLMVTLSGELPLKGAFDLLVRPQNVEFFSPFWDMPASLPVPEGWPAHALIRTSGAAEIPWVSLLEPHVRTIFADPRAKELLVTPRGVRIVYQAGQADRGQYLVLRSAVFGRVSLEPRLFRRLLDWAISVHAALDQDLQVPQASCL</sequence>
<organism evidence="1 2">
    <name type="scientific">Pelomicrobium methylotrophicum</name>
    <dbReference type="NCBI Taxonomy" id="2602750"/>
    <lineage>
        <taxon>Bacteria</taxon>
        <taxon>Pseudomonadati</taxon>
        <taxon>Pseudomonadota</taxon>
        <taxon>Hydrogenophilia</taxon>
        <taxon>Hydrogenophilia incertae sedis</taxon>
        <taxon>Pelomicrobium</taxon>
    </lineage>
</organism>
<dbReference type="RefSeq" id="WP_147799180.1">
    <property type="nucleotide sequence ID" value="NZ_VPFL01000005.1"/>
</dbReference>
<proteinExistence type="predicted"/>
<reference evidence="1 2" key="1">
    <citation type="submission" date="2019-08" db="EMBL/GenBank/DDBJ databases">
        <title>Pelomicrobium methylotrophicum gen. nov., sp. nov. a moderately thermophilic, facultatively anaerobic, lithoautotrophic and methylotrophic bacterium isolated from a terrestrial mud volcano.</title>
        <authorList>
            <person name="Slobodkina G.B."/>
            <person name="Merkel A.Y."/>
            <person name="Slobodkin A.I."/>
        </authorList>
    </citation>
    <scope>NUCLEOTIDE SEQUENCE [LARGE SCALE GENOMIC DNA]</scope>
    <source>
        <strain evidence="1 2">SM250</strain>
    </source>
</reference>
<gene>
    <name evidence="1" type="ORF">FR698_05540</name>
</gene>
<keyword evidence="2" id="KW-1185">Reference proteome</keyword>
<dbReference type="OrthoDB" id="8535964at2"/>
<accession>A0A5C7EN60</accession>
<dbReference type="EMBL" id="VPFL01000005">
    <property type="protein sequence ID" value="TXF12688.1"/>
    <property type="molecule type" value="Genomic_DNA"/>
</dbReference>
<dbReference type="Proteomes" id="UP000321201">
    <property type="component" value="Unassembled WGS sequence"/>
</dbReference>
<dbReference type="InParanoid" id="A0A5C7EN60"/>
<name>A0A5C7EN60_9PROT</name>
<comment type="caution">
    <text evidence="1">The sequence shown here is derived from an EMBL/GenBank/DDBJ whole genome shotgun (WGS) entry which is preliminary data.</text>
</comment>
<dbReference type="AlphaFoldDB" id="A0A5C7EN60"/>
<protein>
    <submittedName>
        <fullName evidence="1">Uncharacterized protein</fullName>
    </submittedName>
</protein>
<evidence type="ECO:0000313" key="1">
    <source>
        <dbReference type="EMBL" id="TXF12688.1"/>
    </source>
</evidence>